<dbReference type="PANTHER" id="PTHR14187">
    <property type="entry name" value="ALPHA KINASE/ELONGATION FACTOR 2 KINASE"/>
    <property type="match status" value="1"/>
</dbReference>
<keyword evidence="2" id="KW-1185">Reference proteome</keyword>
<dbReference type="OrthoDB" id="2963168at2759"/>
<reference evidence="1" key="1">
    <citation type="submission" date="2021-03" db="EMBL/GenBank/DDBJ databases">
        <authorList>
            <person name="Bekaert M."/>
        </authorList>
    </citation>
    <scope>NUCLEOTIDE SEQUENCE</scope>
</reference>
<dbReference type="Gene3D" id="3.30.420.40">
    <property type="match status" value="1"/>
</dbReference>
<comment type="caution">
    <text evidence="1">The sequence shown here is derived from an EMBL/GenBank/DDBJ whole genome shotgun (WGS) entry which is preliminary data.</text>
</comment>
<gene>
    <name evidence="1" type="ORF">MEDL_20939</name>
</gene>
<accession>A0A8S3RD42</accession>
<dbReference type="InterPro" id="IPR043129">
    <property type="entry name" value="ATPase_NBD"/>
</dbReference>
<dbReference type="AlphaFoldDB" id="A0A8S3RD42"/>
<name>A0A8S3RD42_MYTED</name>
<dbReference type="CDD" id="cd10229">
    <property type="entry name" value="ASKHA_NBD_HSP70_HSPA12"/>
    <property type="match status" value="1"/>
</dbReference>
<sequence length="558" mass="62782">MAKNSSYLLVAAIDFGTTYSGYAFSLKYAFDKDPLTIDANQAWNAGEKQLLSLKTPTCLLLDSYKQFDSFGYEAESKYAEIVMENEQDNYYYFHRFKMSLHTNKNVSKDMLLKDITGKSMPAIDVFTLSIMAMKNHLMSNLVTRGTGVEMTDIRWVLTVPAIWTDNAKQFMRKCRKGNMMGNSAGIPKDNLLLALEPEAASIYCQYLRTDKLTGIEPGFTMSEPGTKYMIVDLGGGTADITVHEKISDGCLKELCGANGGNCGGTSVDSEYIQMLVSILGESLIEIFKHENPESYLDLIREFETKKKNNHIFTGYKKVNMVIPMTVINKLCITHTHKDFKSAVASSKFSDSIVIRGDKVRIDPAIFKKLFFFVGGFSTCGLVQEAVRREFPNCRVIIPFDPDLAVLKGAVLFGHTLDLISSRISRFTYGISFNPKFNSEIHDIKHRKFIDGFWRCRHAFDKIVEKDTIISIGATFKRSYKPQKDYSKTWFKIYASENYNPVHTTEDGCVFLGKVGIDLSNSKSRQGLEVEFTFGNTELGLTAIETETGIKCDAQFALI</sequence>
<dbReference type="EMBL" id="CAJPWZ010001055">
    <property type="protein sequence ID" value="CAG2206559.1"/>
    <property type="molecule type" value="Genomic_DNA"/>
</dbReference>
<dbReference type="PANTHER" id="PTHR14187:SF5">
    <property type="entry name" value="HEAT SHOCK 70 KDA PROTEIN 12A"/>
    <property type="match status" value="1"/>
</dbReference>
<dbReference type="SUPFAM" id="SSF53067">
    <property type="entry name" value="Actin-like ATPase domain"/>
    <property type="match status" value="2"/>
</dbReference>
<evidence type="ECO:0000313" key="1">
    <source>
        <dbReference type="EMBL" id="CAG2206559.1"/>
    </source>
</evidence>
<evidence type="ECO:0008006" key="3">
    <source>
        <dbReference type="Google" id="ProtNLM"/>
    </source>
</evidence>
<protein>
    <recommendedName>
        <fullName evidence="3">Heat shock 70 kDa protein 12A</fullName>
    </recommendedName>
</protein>
<evidence type="ECO:0000313" key="2">
    <source>
        <dbReference type="Proteomes" id="UP000683360"/>
    </source>
</evidence>
<proteinExistence type="predicted"/>
<dbReference type="Proteomes" id="UP000683360">
    <property type="component" value="Unassembled WGS sequence"/>
</dbReference>
<organism evidence="1 2">
    <name type="scientific">Mytilus edulis</name>
    <name type="common">Blue mussel</name>
    <dbReference type="NCBI Taxonomy" id="6550"/>
    <lineage>
        <taxon>Eukaryota</taxon>
        <taxon>Metazoa</taxon>
        <taxon>Spiralia</taxon>
        <taxon>Lophotrochozoa</taxon>
        <taxon>Mollusca</taxon>
        <taxon>Bivalvia</taxon>
        <taxon>Autobranchia</taxon>
        <taxon>Pteriomorphia</taxon>
        <taxon>Mytilida</taxon>
        <taxon>Mytiloidea</taxon>
        <taxon>Mytilidae</taxon>
        <taxon>Mytilinae</taxon>
        <taxon>Mytilus</taxon>
    </lineage>
</organism>